<dbReference type="OrthoDB" id="4760524at2759"/>
<dbReference type="InterPro" id="IPR056884">
    <property type="entry name" value="NPHP3-like_N"/>
</dbReference>
<evidence type="ECO:0000313" key="3">
    <source>
        <dbReference type="EMBL" id="PPQ89222.1"/>
    </source>
</evidence>
<dbReference type="PANTHER" id="PTHR10039">
    <property type="entry name" value="AMELOGENIN"/>
    <property type="match status" value="1"/>
</dbReference>
<name>A0A409XEM0_PSICY</name>
<dbReference type="EMBL" id="NHYD01001919">
    <property type="protein sequence ID" value="PPQ89222.1"/>
    <property type="molecule type" value="Genomic_DNA"/>
</dbReference>
<dbReference type="InParanoid" id="A0A409XEM0"/>
<dbReference type="AlphaFoldDB" id="A0A409XEM0"/>
<dbReference type="PANTHER" id="PTHR10039:SF14">
    <property type="entry name" value="NACHT DOMAIN-CONTAINING PROTEIN"/>
    <property type="match status" value="1"/>
</dbReference>
<reference evidence="3 4" key="1">
    <citation type="journal article" date="2018" name="Evol. Lett.">
        <title>Horizontal gene cluster transfer increased hallucinogenic mushroom diversity.</title>
        <authorList>
            <person name="Reynolds H.T."/>
            <person name="Vijayakumar V."/>
            <person name="Gluck-Thaler E."/>
            <person name="Korotkin H.B."/>
            <person name="Matheny P.B."/>
            <person name="Slot J.C."/>
        </authorList>
    </citation>
    <scope>NUCLEOTIDE SEQUENCE [LARGE SCALE GENOMIC DNA]</scope>
    <source>
        <strain evidence="3 4">2631</strain>
    </source>
</reference>
<accession>A0A409XEM0</accession>
<dbReference type="STRING" id="93625.A0A409XEM0"/>
<dbReference type="Proteomes" id="UP000283269">
    <property type="component" value="Unassembled WGS sequence"/>
</dbReference>
<gene>
    <name evidence="3" type="ORF">CVT25_001301</name>
</gene>
<organism evidence="3 4">
    <name type="scientific">Psilocybe cyanescens</name>
    <dbReference type="NCBI Taxonomy" id="93625"/>
    <lineage>
        <taxon>Eukaryota</taxon>
        <taxon>Fungi</taxon>
        <taxon>Dikarya</taxon>
        <taxon>Basidiomycota</taxon>
        <taxon>Agaricomycotina</taxon>
        <taxon>Agaricomycetes</taxon>
        <taxon>Agaricomycetidae</taxon>
        <taxon>Agaricales</taxon>
        <taxon>Agaricineae</taxon>
        <taxon>Strophariaceae</taxon>
        <taxon>Psilocybe</taxon>
    </lineage>
</organism>
<comment type="caution">
    <text evidence="3">The sequence shown here is derived from an EMBL/GenBank/DDBJ whole genome shotgun (WGS) entry which is preliminary data.</text>
</comment>
<feature type="domain" description="Nephrocystin 3-like N-terminal" evidence="2">
    <location>
        <begin position="77"/>
        <end position="229"/>
    </location>
</feature>
<evidence type="ECO:0000259" key="2">
    <source>
        <dbReference type="Pfam" id="PF24883"/>
    </source>
</evidence>
<evidence type="ECO:0000313" key="4">
    <source>
        <dbReference type="Proteomes" id="UP000283269"/>
    </source>
</evidence>
<proteinExistence type="predicted"/>
<keyword evidence="4" id="KW-1185">Reference proteome</keyword>
<sequence>MFSSAIVTGGTFIQHVHGGELQQTKTSLELLQEAASANAFHNSGERRDPPKCHHDTRVAILEKIMLWILSCNPLIDKLIMWIYGPAGAGKSAIAQSIAEICYGQSLLLASFFFARFDPTRNHARSLVSTISYQIAESFPTARSCILRNMDRDPLIITRSLEAQIFALILEPLQPLVESGYFKRPNSRRLIIIDGLDECTNRNEQVQILEAISNTLQQFSLPLLFLISCRPEHDLMATFTSGHLPRMTTSMPLDDNYQAYVDIERYICDKFAELRAKHPFRHQIPPGWPRKDVIDQLVTRSSGQFIYAATVMKFVLSSRHRPTDQLEIVLGIRTANCAMPFAELDALYMHIFSSINNSYPVLQILAFQMISKSKHVEITDHVGHMEEILSMNPGDAEIALCDLGSILKVTNHSTDAGVQDRRLHIFHASLEDFLLDESRSGKFHIDAPSKHAEFAILYMKHFSRVTSLLVPPETLEVLQLGSLFYINSHIKEAFPTPALRKEIIRFSEVVLARDKPRSRRYHALYINNDILDFLETVLASLNLMLIAAEVYRCKDTARNHQEAT</sequence>
<dbReference type="InterPro" id="IPR027417">
    <property type="entry name" value="P-loop_NTPase"/>
</dbReference>
<keyword evidence="1" id="KW-0677">Repeat</keyword>
<protein>
    <recommendedName>
        <fullName evidence="2">Nephrocystin 3-like N-terminal domain-containing protein</fullName>
    </recommendedName>
</protein>
<evidence type="ECO:0000256" key="1">
    <source>
        <dbReference type="ARBA" id="ARBA00022737"/>
    </source>
</evidence>
<dbReference type="Pfam" id="PF24883">
    <property type="entry name" value="NPHP3_N"/>
    <property type="match status" value="1"/>
</dbReference>
<dbReference type="SUPFAM" id="SSF52540">
    <property type="entry name" value="P-loop containing nucleoside triphosphate hydrolases"/>
    <property type="match status" value="1"/>
</dbReference>
<dbReference type="Gene3D" id="3.40.50.300">
    <property type="entry name" value="P-loop containing nucleotide triphosphate hydrolases"/>
    <property type="match status" value="1"/>
</dbReference>